<gene>
    <name evidence="3" type="primary">Aste57867_24354</name>
    <name evidence="2" type="ORF">As57867_024278</name>
    <name evidence="3" type="ORF">ASTE57867_24354</name>
</gene>
<accession>A0A485LQ47</accession>
<evidence type="ECO:0000313" key="3">
    <source>
        <dbReference type="EMBL" id="VFU00994.1"/>
    </source>
</evidence>
<dbReference type="InterPro" id="IPR021243">
    <property type="entry name" value="DUF2804"/>
</dbReference>
<dbReference type="Pfam" id="PF10974">
    <property type="entry name" value="DUF2804"/>
    <property type="match status" value="1"/>
</dbReference>
<dbReference type="EMBL" id="CAADRA010007414">
    <property type="protein sequence ID" value="VFU00994.1"/>
    <property type="molecule type" value="Genomic_DNA"/>
</dbReference>
<name>A0A485LQ47_9STRA</name>
<dbReference type="OrthoDB" id="4083947at2759"/>
<feature type="signal peptide" evidence="1">
    <location>
        <begin position="1"/>
        <end position="21"/>
    </location>
</feature>
<reference evidence="2" key="2">
    <citation type="submission" date="2019-06" db="EMBL/GenBank/DDBJ databases">
        <title>Genomics analysis of Aphanomyces spp. identifies a new class of oomycete effector associated with host adaptation.</title>
        <authorList>
            <person name="Gaulin E."/>
        </authorList>
    </citation>
    <scope>NUCLEOTIDE SEQUENCE</scope>
    <source>
        <strain evidence="2">CBS 578.67</strain>
    </source>
</reference>
<evidence type="ECO:0000313" key="4">
    <source>
        <dbReference type="Proteomes" id="UP000332933"/>
    </source>
</evidence>
<protein>
    <submittedName>
        <fullName evidence="3">Aste57867_24354 protein</fullName>
    </submittedName>
</protein>
<evidence type="ECO:0000313" key="2">
    <source>
        <dbReference type="EMBL" id="KAF0683588.1"/>
    </source>
</evidence>
<dbReference type="PANTHER" id="PTHR35868">
    <property type="entry name" value="DUF2804 DOMAIN-CONTAINING PROTEIN-RELATED"/>
    <property type="match status" value="1"/>
</dbReference>
<reference evidence="3 4" key="1">
    <citation type="submission" date="2019-03" db="EMBL/GenBank/DDBJ databases">
        <authorList>
            <person name="Gaulin E."/>
            <person name="Dumas B."/>
        </authorList>
    </citation>
    <scope>NUCLEOTIDE SEQUENCE [LARGE SCALE GENOMIC DNA]</scope>
    <source>
        <strain evidence="3">CBS 568.67</strain>
    </source>
</reference>
<organism evidence="3 4">
    <name type="scientific">Aphanomyces stellatus</name>
    <dbReference type="NCBI Taxonomy" id="120398"/>
    <lineage>
        <taxon>Eukaryota</taxon>
        <taxon>Sar</taxon>
        <taxon>Stramenopiles</taxon>
        <taxon>Oomycota</taxon>
        <taxon>Saprolegniomycetes</taxon>
        <taxon>Saprolegniales</taxon>
        <taxon>Verrucalvaceae</taxon>
        <taxon>Aphanomyces</taxon>
    </lineage>
</organism>
<keyword evidence="1" id="KW-0732">Signal</keyword>
<dbReference type="PANTHER" id="PTHR35868:SF4">
    <property type="entry name" value="DUF2804 DOMAIN-CONTAINING PROTEIN"/>
    <property type="match status" value="1"/>
</dbReference>
<proteinExistence type="predicted"/>
<sequence length="396" mass="43434">MKGNLLFLAALGIVAIGIYLAQDIPPYAATTSAHFPAHRPAAATAPARLWENGKYAFGRWTEPVHNVSFHYEDATDVTNIVKHAPSRFMTKHWHYTSVNTPDYLVAIAVVSLQYVTPTFVYLVDKKTNEKWEFGTKVPLSIGATFATSSVDPASCTTSQGVSICYRDNAWHMKAENVPVTSDRTHTTVPLSFDFTMTAGEPLILSFPLANDPLRPAYVHKGAGNPVTGDLTFDSKRIAVPKALGAVDWTKSISLHRTEWNWVSINFVDADDGKAIGINLSARVYDVDGASQENAVWVDGQLCLLGGVTFNVPSNPVVEPWTIRSSSASSGDLLDLVFTPVGSREEKLNVLNLIRSDFVQPYGRFSGRITCTMASGETHRIRVEDAFGVVEDHFALW</sequence>
<dbReference type="EMBL" id="VJMH01007388">
    <property type="protein sequence ID" value="KAF0683588.1"/>
    <property type="molecule type" value="Genomic_DNA"/>
</dbReference>
<evidence type="ECO:0000256" key="1">
    <source>
        <dbReference type="SAM" id="SignalP"/>
    </source>
</evidence>
<feature type="chain" id="PRO_5036116642" evidence="1">
    <location>
        <begin position="22"/>
        <end position="396"/>
    </location>
</feature>
<keyword evidence="4" id="KW-1185">Reference proteome</keyword>
<dbReference type="Proteomes" id="UP000332933">
    <property type="component" value="Unassembled WGS sequence"/>
</dbReference>
<dbReference type="AlphaFoldDB" id="A0A485LQ47"/>